<accession>A0A813KQM5</accession>
<organism evidence="3 4">
    <name type="scientific">Polarella glacialis</name>
    <name type="common">Dinoflagellate</name>
    <dbReference type="NCBI Taxonomy" id="89957"/>
    <lineage>
        <taxon>Eukaryota</taxon>
        <taxon>Sar</taxon>
        <taxon>Alveolata</taxon>
        <taxon>Dinophyceae</taxon>
        <taxon>Suessiales</taxon>
        <taxon>Suessiaceae</taxon>
        <taxon>Polarella</taxon>
    </lineage>
</organism>
<feature type="region of interest" description="Disordered" evidence="1">
    <location>
        <begin position="1"/>
        <end position="36"/>
    </location>
</feature>
<feature type="region of interest" description="Disordered" evidence="1">
    <location>
        <begin position="162"/>
        <end position="185"/>
    </location>
</feature>
<feature type="compositionally biased region" description="Polar residues" evidence="1">
    <location>
        <begin position="172"/>
        <end position="185"/>
    </location>
</feature>
<reference evidence="3" key="1">
    <citation type="submission" date="2021-02" db="EMBL/GenBank/DDBJ databases">
        <authorList>
            <person name="Dougan E. K."/>
            <person name="Rhodes N."/>
            <person name="Thang M."/>
            <person name="Chan C."/>
        </authorList>
    </citation>
    <scope>NUCLEOTIDE SEQUENCE</scope>
</reference>
<dbReference type="PROSITE" id="PS50106">
    <property type="entry name" value="PDZ"/>
    <property type="match status" value="1"/>
</dbReference>
<feature type="compositionally biased region" description="Pro residues" evidence="1">
    <location>
        <begin position="553"/>
        <end position="579"/>
    </location>
</feature>
<feature type="compositionally biased region" description="Pro residues" evidence="1">
    <location>
        <begin position="512"/>
        <end position="525"/>
    </location>
</feature>
<feature type="region of interest" description="Disordered" evidence="1">
    <location>
        <begin position="234"/>
        <end position="256"/>
    </location>
</feature>
<feature type="compositionally biased region" description="Pro residues" evidence="1">
    <location>
        <begin position="533"/>
        <end position="545"/>
    </location>
</feature>
<gene>
    <name evidence="3" type="ORF">PGLA2088_LOCUS35975</name>
</gene>
<evidence type="ECO:0000313" key="3">
    <source>
        <dbReference type="EMBL" id="CAE8710493.1"/>
    </source>
</evidence>
<feature type="compositionally biased region" description="Pro residues" evidence="1">
    <location>
        <begin position="293"/>
        <end position="311"/>
    </location>
</feature>
<dbReference type="AlphaFoldDB" id="A0A813KQM5"/>
<evidence type="ECO:0000256" key="1">
    <source>
        <dbReference type="SAM" id="MobiDB-lite"/>
    </source>
</evidence>
<evidence type="ECO:0000259" key="2">
    <source>
        <dbReference type="PROSITE" id="PS50106"/>
    </source>
</evidence>
<protein>
    <recommendedName>
        <fullName evidence="2">PDZ domain-containing protein</fullName>
    </recommendedName>
</protein>
<feature type="compositionally biased region" description="Low complexity" evidence="1">
    <location>
        <begin position="580"/>
        <end position="604"/>
    </location>
</feature>
<evidence type="ECO:0000313" key="4">
    <source>
        <dbReference type="Proteomes" id="UP000626109"/>
    </source>
</evidence>
<dbReference type="Proteomes" id="UP000626109">
    <property type="component" value="Unassembled WGS sequence"/>
</dbReference>
<feature type="compositionally biased region" description="Basic residues" evidence="1">
    <location>
        <begin position="18"/>
        <end position="33"/>
    </location>
</feature>
<feature type="region of interest" description="Disordered" evidence="1">
    <location>
        <begin position="280"/>
        <end position="314"/>
    </location>
</feature>
<sequence length="620" mass="61574">MTPPLAAPPGLEGAEKARRARAARRGGGGRKRLGGGLLGHGAATGLSASDSWGAPCAGGSTEADNGHADVYDTWDVAQISAEVKQAVMEEADGQLMDRLSQVGRQGAQDMKKLQAQHEQSTEQLQQSVAGFRTAQDSLEVENRQLRQLLMTLSDQLVHITGSGKDAHRHGSVTPSTCATPSGSSAVPTPSALGGLTPLLLRAFSGGSSGMVTPNGSEFGGLPPATPAGEKLSLADSLISGPPGLTPRLPEVPPFPFPSAAQQLPAASAAAPLCLADALGFGSPKKEPRSAPQTPAPKTPPSRVFPPSPPRHAAPSQLDFEEAAVDAFIFGLTLRVAQAADLGLSMSASGLSVLRIDSIQTGSAAEAWNRQCSSSGSPDRVLRSGDQIVSVNDIGGDVQAMARECSRTKLLRLQIVRNSAGGAAAHGLAAGLAAAGLAADGIALSLAACVAAAPAAALPPAFLAAGVPSMPPAANVGACEFVPLSPMSLNFGCGAAAPGLPSQSSSRGLFGPPSSPPPASRPPQLPASPGIVGGPPPPPSCPPGPPGLAKLPTAAPPSGPPSCPPSGPPGGPPSSPPSRPPGRGLFPGFSSAPPGGSASQWAATQSGGLPGLQALLGLASP</sequence>
<proteinExistence type="predicted"/>
<name>A0A813KQM5_POLGL</name>
<feature type="domain" description="PDZ" evidence="2">
    <location>
        <begin position="330"/>
        <end position="403"/>
    </location>
</feature>
<comment type="caution">
    <text evidence="3">The sequence shown here is derived from an EMBL/GenBank/DDBJ whole genome shotgun (WGS) entry which is preliminary data.</text>
</comment>
<feature type="region of interest" description="Disordered" evidence="1">
    <location>
        <begin position="501"/>
        <end position="604"/>
    </location>
</feature>
<dbReference type="EMBL" id="CAJNNW010031997">
    <property type="protein sequence ID" value="CAE8710493.1"/>
    <property type="molecule type" value="Genomic_DNA"/>
</dbReference>
<dbReference type="InterPro" id="IPR001478">
    <property type="entry name" value="PDZ"/>
</dbReference>